<sequence length="197" mass="21560">MASCRLSRSLCLLLTVLPGLLSQSTSIGPNAYDSLIGLECSQFKGIIEAAGRQLRYQSSTPLTLFVFNDTAYNRLPPYMLNTLYDRESPNNAGAEEFVSSFTMKGVMETSSFSDAQPYSTMSVKSRKLFLNKRNLRIGNVASGRPGPTKYFVNGGIIIRPNIQAGQHVIHIVDRVLPLTLTDNALAYASGYNPDALV</sequence>
<comment type="caution">
    <text evidence="3">The sequence shown here is derived from an EMBL/GenBank/DDBJ whole genome shotgun (WGS) entry which is preliminary data.</text>
</comment>
<evidence type="ECO:0000256" key="1">
    <source>
        <dbReference type="SAM" id="SignalP"/>
    </source>
</evidence>
<dbReference type="EMBL" id="BLXT01005266">
    <property type="protein sequence ID" value="GFO21568.1"/>
    <property type="molecule type" value="Genomic_DNA"/>
</dbReference>
<dbReference type="AlphaFoldDB" id="A0AAV4BRW0"/>
<evidence type="ECO:0000259" key="2">
    <source>
        <dbReference type="PROSITE" id="PS50213"/>
    </source>
</evidence>
<name>A0AAV4BRW0_9GAST</name>
<evidence type="ECO:0000313" key="3">
    <source>
        <dbReference type="EMBL" id="GFO21568.1"/>
    </source>
</evidence>
<dbReference type="InterPro" id="IPR000782">
    <property type="entry name" value="FAS1_domain"/>
</dbReference>
<feature type="signal peptide" evidence="1">
    <location>
        <begin position="1"/>
        <end position="22"/>
    </location>
</feature>
<gene>
    <name evidence="3" type="ORF">PoB_004807300</name>
</gene>
<proteinExistence type="predicted"/>
<accession>A0AAV4BRW0</accession>
<dbReference type="PROSITE" id="PS50213">
    <property type="entry name" value="FAS1"/>
    <property type="match status" value="1"/>
</dbReference>
<dbReference type="Proteomes" id="UP000735302">
    <property type="component" value="Unassembled WGS sequence"/>
</dbReference>
<keyword evidence="4" id="KW-1185">Reference proteome</keyword>
<dbReference type="InterPro" id="IPR036378">
    <property type="entry name" value="FAS1_dom_sf"/>
</dbReference>
<evidence type="ECO:0000313" key="4">
    <source>
        <dbReference type="Proteomes" id="UP000735302"/>
    </source>
</evidence>
<protein>
    <submittedName>
        <fullName evidence="3">Fasciclin-1</fullName>
    </submittedName>
</protein>
<dbReference type="Gene3D" id="2.30.180.10">
    <property type="entry name" value="FAS1 domain"/>
    <property type="match status" value="1"/>
</dbReference>
<reference evidence="3 4" key="1">
    <citation type="journal article" date="2021" name="Elife">
        <title>Chloroplast acquisition without the gene transfer in kleptoplastic sea slugs, Plakobranchus ocellatus.</title>
        <authorList>
            <person name="Maeda T."/>
            <person name="Takahashi S."/>
            <person name="Yoshida T."/>
            <person name="Shimamura S."/>
            <person name="Takaki Y."/>
            <person name="Nagai Y."/>
            <person name="Toyoda A."/>
            <person name="Suzuki Y."/>
            <person name="Arimoto A."/>
            <person name="Ishii H."/>
            <person name="Satoh N."/>
            <person name="Nishiyama T."/>
            <person name="Hasebe M."/>
            <person name="Maruyama T."/>
            <person name="Minagawa J."/>
            <person name="Obokata J."/>
            <person name="Shigenobu S."/>
        </authorList>
    </citation>
    <scope>NUCLEOTIDE SEQUENCE [LARGE SCALE GENOMIC DNA]</scope>
</reference>
<feature type="chain" id="PRO_5043506500" evidence="1">
    <location>
        <begin position="23"/>
        <end position="197"/>
    </location>
</feature>
<organism evidence="3 4">
    <name type="scientific">Plakobranchus ocellatus</name>
    <dbReference type="NCBI Taxonomy" id="259542"/>
    <lineage>
        <taxon>Eukaryota</taxon>
        <taxon>Metazoa</taxon>
        <taxon>Spiralia</taxon>
        <taxon>Lophotrochozoa</taxon>
        <taxon>Mollusca</taxon>
        <taxon>Gastropoda</taxon>
        <taxon>Heterobranchia</taxon>
        <taxon>Euthyneura</taxon>
        <taxon>Panpulmonata</taxon>
        <taxon>Sacoglossa</taxon>
        <taxon>Placobranchoidea</taxon>
        <taxon>Plakobranchidae</taxon>
        <taxon>Plakobranchus</taxon>
    </lineage>
</organism>
<feature type="domain" description="FAS1" evidence="2">
    <location>
        <begin position="27"/>
        <end position="176"/>
    </location>
</feature>
<dbReference type="Pfam" id="PF02469">
    <property type="entry name" value="Fasciclin"/>
    <property type="match status" value="1"/>
</dbReference>
<dbReference type="SUPFAM" id="SSF82153">
    <property type="entry name" value="FAS1 domain"/>
    <property type="match status" value="1"/>
</dbReference>
<keyword evidence="1" id="KW-0732">Signal</keyword>